<dbReference type="InterPro" id="IPR001789">
    <property type="entry name" value="Sig_transdc_resp-reg_receiver"/>
</dbReference>
<proteinExistence type="predicted"/>
<dbReference type="AlphaFoldDB" id="A0A1C3HN70"/>
<evidence type="ECO:0000313" key="3">
    <source>
        <dbReference type="EMBL" id="SAY46489.1"/>
    </source>
</evidence>
<evidence type="ECO:0000259" key="2">
    <source>
        <dbReference type="PROSITE" id="PS50110"/>
    </source>
</evidence>
<reference evidence="3" key="1">
    <citation type="submission" date="2016-05" db="EMBL/GenBank/DDBJ databases">
        <authorList>
            <person name="Lavstsen T."/>
            <person name="Jespersen J.S."/>
        </authorList>
    </citation>
    <scope>NUCLEOTIDE SEQUENCE</scope>
    <source>
        <strain evidence="3">PWN146_assembly</strain>
    </source>
</reference>
<dbReference type="GO" id="GO:0000160">
    <property type="term" value="P:phosphorelay signal transduction system"/>
    <property type="evidence" value="ECO:0007669"/>
    <property type="project" value="InterPro"/>
</dbReference>
<dbReference type="InterPro" id="IPR013975">
    <property type="entry name" value="Tscrpt_reg_BetR_N"/>
</dbReference>
<dbReference type="PROSITE" id="PS50110">
    <property type="entry name" value="RESPONSE_REGULATORY"/>
    <property type="match status" value="1"/>
</dbReference>
<dbReference type="EMBL" id="LT575491">
    <property type="protein sequence ID" value="SAY46489.1"/>
    <property type="molecule type" value="Genomic_DNA"/>
</dbReference>
<dbReference type="RefSeq" id="WP_172691723.1">
    <property type="nucleotide sequence ID" value="NZ_LT575491.1"/>
</dbReference>
<evidence type="ECO:0000256" key="1">
    <source>
        <dbReference type="PROSITE-ProRule" id="PRU00169"/>
    </source>
</evidence>
<protein>
    <submittedName>
        <fullName evidence="3">BetR domain protein</fullName>
    </submittedName>
</protein>
<dbReference type="SMART" id="SM00448">
    <property type="entry name" value="REC"/>
    <property type="match status" value="1"/>
</dbReference>
<feature type="modified residue" description="4-aspartylphosphate" evidence="1">
    <location>
        <position position="211"/>
    </location>
</feature>
<dbReference type="SUPFAM" id="SSF52172">
    <property type="entry name" value="CheY-like"/>
    <property type="match status" value="1"/>
</dbReference>
<organism evidence="3">
    <name type="scientific">Serratia marcescens</name>
    <dbReference type="NCBI Taxonomy" id="615"/>
    <lineage>
        <taxon>Bacteria</taxon>
        <taxon>Pseudomonadati</taxon>
        <taxon>Pseudomonadota</taxon>
        <taxon>Gammaproteobacteria</taxon>
        <taxon>Enterobacterales</taxon>
        <taxon>Yersiniaceae</taxon>
        <taxon>Serratia</taxon>
    </lineage>
</organism>
<dbReference type="Gene3D" id="3.40.50.2300">
    <property type="match status" value="1"/>
</dbReference>
<feature type="domain" description="Response regulatory" evidence="2">
    <location>
        <begin position="162"/>
        <end position="281"/>
    </location>
</feature>
<keyword evidence="1" id="KW-0597">Phosphoprotein</keyword>
<dbReference type="Pfam" id="PF08667">
    <property type="entry name" value="BetR"/>
    <property type="match status" value="1"/>
</dbReference>
<dbReference type="Pfam" id="PF00072">
    <property type="entry name" value="Response_reg"/>
    <property type="match status" value="1"/>
</dbReference>
<accession>A0A1C3HN70</accession>
<dbReference type="InterPro" id="IPR011006">
    <property type="entry name" value="CheY-like_superfamily"/>
</dbReference>
<sequence length="285" mass="31958">MSEANEKYISGSNIGDVVSLMLNMQGIAKHKHVDHVRSVLSISPSQAHKKLKGQAQWEVSQLQSVVVSVGLTMSQFYMIIESGFADKVSAVLDINSAEIECEAYLLGVGQDEPRTYSAVKINDIWHVFKTEEIQDNQLYMESKRGVSMISIDSTVLTRKHPRIAILDDDVAIVESIRGIMQGKEYHIDIFVDIDSLLKSAVTKPYDAYILDWVVRDHSVYDLVQKIRQSKKPNAMIIILTGQVGENIDREIASAVNDFDVLGPYSKPLRINSIQALVDKYFSSRP</sequence>
<gene>
    <name evidence="3" type="ORF">PWN146_05258</name>
</gene>
<name>A0A1C3HN70_SERMA</name>